<dbReference type="EMBL" id="JAAIKT010000035">
    <property type="protein sequence ID" value="NEW73777.1"/>
    <property type="molecule type" value="Genomic_DNA"/>
</dbReference>
<evidence type="ECO:0000256" key="1">
    <source>
        <dbReference type="SAM" id="MobiDB-lite"/>
    </source>
</evidence>
<keyword evidence="2" id="KW-0812">Transmembrane</keyword>
<feature type="transmembrane region" description="Helical" evidence="2">
    <location>
        <begin position="90"/>
        <end position="115"/>
    </location>
</feature>
<evidence type="ECO:0000256" key="2">
    <source>
        <dbReference type="SAM" id="Phobius"/>
    </source>
</evidence>
<reference evidence="3" key="1">
    <citation type="submission" date="2020-02" db="EMBL/GenBank/DDBJ databases">
        <title>A new Streptomyces sp. for controlling soil-borne diseases.</title>
        <authorList>
            <person name="Li X."/>
            <person name="Tian Y."/>
            <person name="Gao K."/>
        </authorList>
    </citation>
    <scope>NUCLEOTIDE SEQUENCE [LARGE SCALE GENOMIC DNA]</scope>
    <source>
        <strain evidence="3">0250</strain>
    </source>
</reference>
<feature type="region of interest" description="Disordered" evidence="1">
    <location>
        <begin position="265"/>
        <end position="332"/>
    </location>
</feature>
<dbReference type="AlphaFoldDB" id="A0A6G4AMQ9"/>
<dbReference type="Proteomes" id="UP000476310">
    <property type="component" value="Unassembled WGS sequence"/>
</dbReference>
<feature type="transmembrane region" description="Helical" evidence="2">
    <location>
        <begin position="135"/>
        <end position="156"/>
    </location>
</feature>
<dbReference type="RefSeq" id="WP_164431034.1">
    <property type="nucleotide sequence ID" value="NZ_JAAIKT010000035.1"/>
</dbReference>
<comment type="caution">
    <text evidence="3">The sequence shown here is derived from an EMBL/GenBank/DDBJ whole genome shotgun (WGS) entry which is preliminary data.</text>
</comment>
<accession>A0A6G4AMQ9</accession>
<keyword evidence="2" id="KW-0472">Membrane</keyword>
<evidence type="ECO:0000313" key="3">
    <source>
        <dbReference type="EMBL" id="NEW73777.1"/>
    </source>
</evidence>
<organism evidence="3 4">
    <name type="scientific">Streptomyces rhizosphaericus</name>
    <dbReference type="NCBI Taxonomy" id="114699"/>
    <lineage>
        <taxon>Bacteria</taxon>
        <taxon>Bacillati</taxon>
        <taxon>Actinomycetota</taxon>
        <taxon>Actinomycetes</taxon>
        <taxon>Kitasatosporales</taxon>
        <taxon>Streptomycetaceae</taxon>
        <taxon>Streptomyces</taxon>
        <taxon>Streptomyces violaceusniger group</taxon>
    </lineage>
</organism>
<proteinExistence type="predicted"/>
<feature type="compositionally biased region" description="Low complexity" evidence="1">
    <location>
        <begin position="186"/>
        <end position="196"/>
    </location>
</feature>
<sequence length="332" mass="35132">MPKLPTLRAITQGERELRDWHRNLRFGAAAAGFGMMLASLYQLHWAGKLIGFPTFAAGAMAGSLELLLAFNAGAVTTIRKRTDQGADGGYYWSLWGIFAFLLCISIAANVGHAVVALSEWFSTGTAPAVMVENKAYVYAVGSAVAAMVPLGGSFGLHVSGFVRARGAGSDWVDADGTSALLDPAAAAPANQRKAAPTPRPDTKVSAQPKGPAPTPLARNDEKGPDPKAEATEKPQEEAEGTPEINPVEILSEEDLYAIYKAARNAGEQHRFGPRGDLNNSQLGRRLGQSPQNGRKNVGPRFESRYEAERQAEQGEGVDMDSLAAGNGATQAS</sequence>
<keyword evidence="2" id="KW-1133">Transmembrane helix</keyword>
<feature type="compositionally biased region" description="Basic and acidic residues" evidence="1">
    <location>
        <begin position="301"/>
        <end position="312"/>
    </location>
</feature>
<feature type="transmembrane region" description="Helical" evidence="2">
    <location>
        <begin position="24"/>
        <end position="43"/>
    </location>
</feature>
<feature type="compositionally biased region" description="Basic and acidic residues" evidence="1">
    <location>
        <begin position="218"/>
        <end position="236"/>
    </location>
</feature>
<feature type="transmembrane region" description="Helical" evidence="2">
    <location>
        <begin position="55"/>
        <end position="78"/>
    </location>
</feature>
<feature type="compositionally biased region" description="Polar residues" evidence="1">
    <location>
        <begin position="277"/>
        <end position="294"/>
    </location>
</feature>
<name>A0A6G4AMQ9_9ACTN</name>
<evidence type="ECO:0000313" key="4">
    <source>
        <dbReference type="Proteomes" id="UP000476310"/>
    </source>
</evidence>
<protein>
    <submittedName>
        <fullName evidence="3">Uncharacterized protein</fullName>
    </submittedName>
</protein>
<keyword evidence="4" id="KW-1185">Reference proteome</keyword>
<feature type="region of interest" description="Disordered" evidence="1">
    <location>
        <begin position="186"/>
        <end position="249"/>
    </location>
</feature>
<gene>
    <name evidence="3" type="ORF">G4H13_26300</name>
</gene>